<evidence type="ECO:0000313" key="2">
    <source>
        <dbReference type="Proteomes" id="UP001055439"/>
    </source>
</evidence>
<proteinExistence type="predicted"/>
<gene>
    <name evidence="1" type="ORF">MUK42_26879</name>
</gene>
<name>A0A9E7JQ22_9LILI</name>
<protein>
    <submittedName>
        <fullName evidence="1">Pentatricopeptide repeat-containing protein</fullName>
    </submittedName>
</protein>
<keyword evidence="2" id="KW-1185">Reference proteome</keyword>
<dbReference type="EMBL" id="CP097504">
    <property type="protein sequence ID" value="URD89672.1"/>
    <property type="molecule type" value="Genomic_DNA"/>
</dbReference>
<dbReference type="AlphaFoldDB" id="A0A9E7JQ22"/>
<dbReference type="OrthoDB" id="185373at2759"/>
<reference evidence="1" key="1">
    <citation type="submission" date="2022-05" db="EMBL/GenBank/DDBJ databases">
        <title>The Musa troglodytarum L. genome provides insights into the mechanism of non-climacteric behaviour and enrichment of carotenoids.</title>
        <authorList>
            <person name="Wang J."/>
        </authorList>
    </citation>
    <scope>NUCLEOTIDE SEQUENCE</scope>
    <source>
        <tissue evidence="1">Leaf</tissue>
    </source>
</reference>
<dbReference type="Proteomes" id="UP001055439">
    <property type="component" value="Chromosome 2"/>
</dbReference>
<sequence>MEHHVDWIRDKRMRNQCSLPLLADDEAWGEAGQDQLRRGFDGLQSRWHG</sequence>
<organism evidence="1 2">
    <name type="scientific">Musa troglodytarum</name>
    <name type="common">fe'i banana</name>
    <dbReference type="NCBI Taxonomy" id="320322"/>
    <lineage>
        <taxon>Eukaryota</taxon>
        <taxon>Viridiplantae</taxon>
        <taxon>Streptophyta</taxon>
        <taxon>Embryophyta</taxon>
        <taxon>Tracheophyta</taxon>
        <taxon>Spermatophyta</taxon>
        <taxon>Magnoliopsida</taxon>
        <taxon>Liliopsida</taxon>
        <taxon>Zingiberales</taxon>
        <taxon>Musaceae</taxon>
        <taxon>Musa</taxon>
    </lineage>
</organism>
<evidence type="ECO:0000313" key="1">
    <source>
        <dbReference type="EMBL" id="URD89672.1"/>
    </source>
</evidence>
<accession>A0A9E7JQ22</accession>